<evidence type="ECO:0000256" key="4">
    <source>
        <dbReference type="ARBA" id="ARBA00022989"/>
    </source>
</evidence>
<name>A0A1T4W4M9_9FIRM</name>
<evidence type="ECO:0000313" key="8">
    <source>
        <dbReference type="EMBL" id="SKA72089.1"/>
    </source>
</evidence>
<evidence type="ECO:0000256" key="1">
    <source>
        <dbReference type="ARBA" id="ARBA00004651"/>
    </source>
</evidence>
<reference evidence="8 9" key="1">
    <citation type="submission" date="2017-02" db="EMBL/GenBank/DDBJ databases">
        <authorList>
            <person name="Peterson S.W."/>
        </authorList>
    </citation>
    <scope>NUCLEOTIDE SEQUENCE [LARGE SCALE GENOMIC DNA]</scope>
    <source>
        <strain evidence="8 9">ATCC 35992</strain>
    </source>
</reference>
<keyword evidence="5 6" id="KW-0472">Membrane</keyword>
<dbReference type="AlphaFoldDB" id="A0A1T4W4M9"/>
<evidence type="ECO:0000259" key="7">
    <source>
        <dbReference type="Pfam" id="PF02687"/>
    </source>
</evidence>
<evidence type="ECO:0000256" key="2">
    <source>
        <dbReference type="ARBA" id="ARBA00022475"/>
    </source>
</evidence>
<dbReference type="GO" id="GO:0005886">
    <property type="term" value="C:plasma membrane"/>
    <property type="evidence" value="ECO:0007669"/>
    <property type="project" value="UniProtKB-SubCell"/>
</dbReference>
<feature type="transmembrane region" description="Helical" evidence="6">
    <location>
        <begin position="258"/>
        <end position="282"/>
    </location>
</feature>
<dbReference type="RefSeq" id="WP_159444378.1">
    <property type="nucleotide sequence ID" value="NZ_FUXZ01000017.1"/>
</dbReference>
<keyword evidence="2" id="KW-1003">Cell membrane</keyword>
<evidence type="ECO:0000256" key="3">
    <source>
        <dbReference type="ARBA" id="ARBA00022692"/>
    </source>
</evidence>
<gene>
    <name evidence="8" type="ORF">SAMN02745111_02291</name>
</gene>
<proteinExistence type="predicted"/>
<dbReference type="InterPro" id="IPR003838">
    <property type="entry name" value="ABC3_permease_C"/>
</dbReference>
<feature type="transmembrane region" description="Helical" evidence="6">
    <location>
        <begin position="348"/>
        <end position="372"/>
    </location>
</feature>
<dbReference type="OrthoDB" id="1771453at2"/>
<evidence type="ECO:0000256" key="5">
    <source>
        <dbReference type="ARBA" id="ARBA00023136"/>
    </source>
</evidence>
<protein>
    <submittedName>
        <fullName evidence="8">FtsX-like permease family protein</fullName>
    </submittedName>
</protein>
<feature type="domain" description="ABC3 transporter permease C-terminal" evidence="7">
    <location>
        <begin position="265"/>
        <end position="359"/>
    </location>
</feature>
<dbReference type="EMBL" id="FUXZ01000017">
    <property type="protein sequence ID" value="SKA72089.1"/>
    <property type="molecule type" value="Genomic_DNA"/>
</dbReference>
<dbReference type="Pfam" id="PF02687">
    <property type="entry name" value="FtsX"/>
    <property type="match status" value="1"/>
</dbReference>
<sequence length="385" mass="43800">MKPFSALYYIKNNFKRSIVISIMMSFVMVCFMGGMYLDNISESFFIRYDKPAEYAWVYVNTSNNGGDEETGKFRNKIDSYLTKNVKEYMEVGYLNCQYMSIMGFNNNSESFIFYSVEDFEKYKKYTTDYPDDVKLSDGEILMSELLANNIGLRDGDIVHYDKDAGKCQRVGSHKVNSSFVRLYNRDLKVKIVNMKGIWVAAIDSTYNNSDNLLFLGGTGKGVADDLNKIADSINSEFKNVRASTNEIFMKDLDRDIGFMYSVLGLIIGVVSVVLAVTINATVAATYEKRKFEFSIYKALGYNKKSIFKKVCSETLIMNAAGVILGCVFCAIVFAVLNENMYEQGFHFYFISANGIKAAIICDICVLIPVIFFNYRRTNKYDVTVY</sequence>
<dbReference type="STRING" id="39495.SAMN02745111_02291"/>
<feature type="transmembrane region" description="Helical" evidence="6">
    <location>
        <begin position="315"/>
        <end position="336"/>
    </location>
</feature>
<organism evidence="8 9">
    <name type="scientific">Eubacterium uniforme</name>
    <dbReference type="NCBI Taxonomy" id="39495"/>
    <lineage>
        <taxon>Bacteria</taxon>
        <taxon>Bacillati</taxon>
        <taxon>Bacillota</taxon>
        <taxon>Clostridia</taxon>
        <taxon>Eubacteriales</taxon>
        <taxon>Eubacteriaceae</taxon>
        <taxon>Eubacterium</taxon>
    </lineage>
</organism>
<accession>A0A1T4W4M9</accession>
<keyword evidence="4 6" id="KW-1133">Transmembrane helix</keyword>
<keyword evidence="3 6" id="KW-0812">Transmembrane</keyword>
<keyword evidence="9" id="KW-1185">Reference proteome</keyword>
<dbReference type="Proteomes" id="UP000190814">
    <property type="component" value="Unassembled WGS sequence"/>
</dbReference>
<evidence type="ECO:0000313" key="9">
    <source>
        <dbReference type="Proteomes" id="UP000190814"/>
    </source>
</evidence>
<evidence type="ECO:0000256" key="6">
    <source>
        <dbReference type="SAM" id="Phobius"/>
    </source>
</evidence>
<feature type="transmembrane region" description="Helical" evidence="6">
    <location>
        <begin position="18"/>
        <end position="37"/>
    </location>
</feature>
<comment type="subcellular location">
    <subcellularLocation>
        <location evidence="1">Cell membrane</location>
        <topology evidence="1">Multi-pass membrane protein</topology>
    </subcellularLocation>
</comment>